<organism evidence="2">
    <name type="scientific">Culex pipiens</name>
    <name type="common">House mosquito</name>
    <dbReference type="NCBI Taxonomy" id="7175"/>
    <lineage>
        <taxon>Eukaryota</taxon>
        <taxon>Metazoa</taxon>
        <taxon>Ecdysozoa</taxon>
        <taxon>Arthropoda</taxon>
        <taxon>Hexapoda</taxon>
        <taxon>Insecta</taxon>
        <taxon>Pterygota</taxon>
        <taxon>Neoptera</taxon>
        <taxon>Endopterygota</taxon>
        <taxon>Diptera</taxon>
        <taxon>Nematocera</taxon>
        <taxon>Culicoidea</taxon>
        <taxon>Culicidae</taxon>
        <taxon>Culicinae</taxon>
        <taxon>Culicini</taxon>
        <taxon>Culex</taxon>
        <taxon>Culex</taxon>
    </lineage>
</organism>
<keyword evidence="1" id="KW-0472">Membrane</keyword>
<reference evidence="2" key="1">
    <citation type="submission" date="2021-05" db="EMBL/GenBank/DDBJ databases">
        <authorList>
            <person name="Alioto T."/>
            <person name="Alioto T."/>
            <person name="Gomez Garrido J."/>
        </authorList>
    </citation>
    <scope>NUCLEOTIDE SEQUENCE</scope>
</reference>
<accession>A0A8D8AZS2</accession>
<dbReference type="EMBL" id="HBUE01056182">
    <property type="protein sequence ID" value="CAG6466561.1"/>
    <property type="molecule type" value="Transcribed_RNA"/>
</dbReference>
<keyword evidence="1" id="KW-1133">Transmembrane helix</keyword>
<name>A0A8D8AZS2_CULPI</name>
<keyword evidence="1" id="KW-0812">Transmembrane</keyword>
<evidence type="ECO:0000313" key="2">
    <source>
        <dbReference type="EMBL" id="CAG6466561.1"/>
    </source>
</evidence>
<feature type="transmembrane region" description="Helical" evidence="1">
    <location>
        <begin position="76"/>
        <end position="98"/>
    </location>
</feature>
<proteinExistence type="predicted"/>
<evidence type="ECO:0000256" key="1">
    <source>
        <dbReference type="SAM" id="Phobius"/>
    </source>
</evidence>
<sequence>MPRRTRKDWYSDPSIGSSLFLECWSADRIRNSLLESLFVSTLEFAFRRFSQRHVLYFLQQMHLQGRRKLRRGGMKMLIILRCYPCGLFWSRYCCSGLMSRPINP</sequence>
<protein>
    <submittedName>
        <fullName evidence="2">(northern house mosquito) hypothetical protein</fullName>
    </submittedName>
</protein>
<dbReference type="AlphaFoldDB" id="A0A8D8AZS2"/>